<dbReference type="Gene3D" id="3.30.2280.10">
    <property type="entry name" value="Hypothetical protein (hspc210)"/>
    <property type="match status" value="1"/>
</dbReference>
<dbReference type="EMBL" id="HG937694">
    <property type="protein sequence ID" value="CDP37962.1"/>
    <property type="molecule type" value="Genomic_DNA"/>
</dbReference>
<evidence type="ECO:0000256" key="2">
    <source>
        <dbReference type="SAM" id="MobiDB-lite"/>
    </source>
</evidence>
<proteinExistence type="predicted"/>
<name>A0A060TGH7_BLAAD</name>
<feature type="region of interest" description="Disordered" evidence="2">
    <location>
        <begin position="1183"/>
        <end position="1202"/>
    </location>
</feature>
<organism evidence="4">
    <name type="scientific">Blastobotrys adeninivorans</name>
    <name type="common">Yeast</name>
    <name type="synonym">Arxula adeninivorans</name>
    <dbReference type="NCBI Taxonomy" id="409370"/>
    <lineage>
        <taxon>Eukaryota</taxon>
        <taxon>Fungi</taxon>
        <taxon>Dikarya</taxon>
        <taxon>Ascomycota</taxon>
        <taxon>Saccharomycotina</taxon>
        <taxon>Dipodascomycetes</taxon>
        <taxon>Dipodascales</taxon>
        <taxon>Trichomonascaceae</taxon>
        <taxon>Blastobotrys</taxon>
    </lineage>
</organism>
<dbReference type="InterPro" id="IPR029071">
    <property type="entry name" value="Ubiquitin-like_domsf"/>
</dbReference>
<dbReference type="GO" id="GO:0003729">
    <property type="term" value="F:mRNA binding"/>
    <property type="evidence" value="ECO:0007669"/>
    <property type="project" value="TreeGrafter"/>
</dbReference>
<feature type="compositionally biased region" description="Basic residues" evidence="2">
    <location>
        <begin position="1191"/>
        <end position="1202"/>
    </location>
</feature>
<dbReference type="PANTHER" id="PTHR12601:SF6">
    <property type="entry name" value="CLUSTERED MITOCHONDRIA PROTEIN HOMOLOG"/>
    <property type="match status" value="1"/>
</dbReference>
<dbReference type="CDD" id="cd15466">
    <property type="entry name" value="CLU-central"/>
    <property type="match status" value="1"/>
</dbReference>
<dbReference type="GO" id="GO:0048312">
    <property type="term" value="P:intracellular distribution of mitochondria"/>
    <property type="evidence" value="ECO:0007669"/>
    <property type="project" value="TreeGrafter"/>
</dbReference>
<dbReference type="Pfam" id="PF13374">
    <property type="entry name" value="TPR_10"/>
    <property type="match status" value="1"/>
</dbReference>
<dbReference type="InterPro" id="IPR028275">
    <property type="entry name" value="CLU_N"/>
</dbReference>
<dbReference type="InterPro" id="IPR033646">
    <property type="entry name" value="CLU-central"/>
</dbReference>
<dbReference type="AlphaFoldDB" id="A0A060TGH7"/>
<dbReference type="SUPFAM" id="SSF103107">
    <property type="entry name" value="Hypothetical protein c14orf129, hspc210"/>
    <property type="match status" value="1"/>
</dbReference>
<dbReference type="Pfam" id="PF12807">
    <property type="entry name" value="eIF3_p135"/>
    <property type="match status" value="1"/>
</dbReference>
<dbReference type="InterPro" id="IPR025697">
    <property type="entry name" value="CLU_dom"/>
</dbReference>
<dbReference type="Gene3D" id="1.25.40.10">
    <property type="entry name" value="Tetratricopeptide repeat domain"/>
    <property type="match status" value="1"/>
</dbReference>
<evidence type="ECO:0000259" key="3">
    <source>
        <dbReference type="PROSITE" id="PS51823"/>
    </source>
</evidence>
<evidence type="ECO:0000313" key="4">
    <source>
        <dbReference type="EMBL" id="CDP37962.1"/>
    </source>
</evidence>
<accession>A0A060TGH7</accession>
<gene>
    <name evidence="4" type="ORF">GNLVRS02_ARAD1D23694g</name>
</gene>
<evidence type="ECO:0000256" key="1">
    <source>
        <dbReference type="ARBA" id="ARBA00022490"/>
    </source>
</evidence>
<feature type="compositionally biased region" description="Low complexity" evidence="2">
    <location>
        <begin position="1155"/>
        <end position="1170"/>
    </location>
</feature>
<dbReference type="SUPFAM" id="SSF54236">
    <property type="entry name" value="Ubiquitin-like"/>
    <property type="match status" value="1"/>
</dbReference>
<dbReference type="Pfam" id="PF13236">
    <property type="entry name" value="CLU"/>
    <property type="match status" value="1"/>
</dbReference>
<dbReference type="InterPro" id="IPR011990">
    <property type="entry name" value="TPR-like_helical_dom_sf"/>
</dbReference>
<dbReference type="GO" id="GO:0005737">
    <property type="term" value="C:cytoplasm"/>
    <property type="evidence" value="ECO:0007669"/>
    <property type="project" value="TreeGrafter"/>
</dbReference>
<dbReference type="PROSITE" id="PS51823">
    <property type="entry name" value="CLU"/>
    <property type="match status" value="1"/>
</dbReference>
<sequence length="1202" mass="133416">MAEEKVSDQAQQPDQVENTLVEVVVRTASAGDIKIKLPQNEAVNEIKQYLLDMVSVRQPMTCFSLWFNGQKLDRFAPIGEIEGLEDGSIITMHPEAYNEAEARFHVAKVRELVGFSSEAARALPVVDAGQSLFHTTDDLVQKLGQEKDEEQKNKKDEDKEKDTGLVPGKPVLDHPLAELDSFPQGKMTDLVPEKDFTRTTPALGSLQLSQWNPAPPTLRMRGHLFYLQTSILEGRTYHITATVNGFHVSNCSGERFDPHPRKISGKYYQDHSLFALLSQLSPKMSQHIEKNIAKMKDVDPLYLLSPTNAYLSVPWLAKEQEVQKLTTPDIARTQEAFANGAVRGDVASGTSNLRDWNEDLQATREMPTRGEGVTIQDRVLRDKLLNKLSFDFEDAAIKGAMAIVKGDIAPLNPNEPEHAQIFMHNNIFFSFGADGIDIFGEEGGDAAARFAAGKDVSGINYVNRMDIEGLSVLATVVVDYCGRRVVCQGPVPGIFRQNQEESQIVYGSIDNREKVVNSEKFEPLMTAIADACHLKKHAAFDLSGESTVEISTPVDAKGLEGTDGRKYILDLYRLAPVDIEFIDKNCTGDKPYPHKMGTLRHEAVEDWFRTRLRAELLDKKDGEKTESEEKAEEKTDEEKEKERAEQEEKIRELSKKYRLNPDVGFAADQVPESIRAQYAKDQEEVRDVCRHVTETLMPGLVKDLGNAIIASPIDGAQLTNLLHRRGINMRYLGALADLSEKSGEPILAEFQAVVEREIIARAAKHAVNGLVVDLPPVLIPAVLSQFVNCLFGYNTTFAVDEDLKSIYADIIEALTPSLTVESVQKTVLDIGFARFRKDLGSQFMDRVEKVRLFRELSFKLGIQWKAQVYDFASGKPVVSARKILNIVPVVKASTFRSHIAEEALEAGRQTIYSGDESNKEVGKEFLLESISLHEQVYGFVHPDVARAYNHAALGMNELKEFDNARRLARKAIILAERTMGVDAPETMLFLLNLAQFEHQAGNTVGALHIIRYVMNLWSVVSGSDHPDTLTTITHVANMLQYLQDFKGSIKWYQISLDRASALFGEESISAATVNYHLSQSLALDRNFNDAISAVRKSHKGFVAKFGEESEAAKDIKTWLDQLLQAAVQTAKMQKFSGAAVPRSANVPRATGILNSSSASTSSSKASSAPANIGEKSVDEIMAYIEGNQTGSKKKKKAKKSSQ</sequence>
<dbReference type="InterPro" id="IPR027523">
    <property type="entry name" value="CLU_prot"/>
</dbReference>
<feature type="region of interest" description="Disordered" evidence="2">
    <location>
        <begin position="619"/>
        <end position="647"/>
    </location>
</feature>
<feature type="region of interest" description="Disordered" evidence="2">
    <location>
        <begin position="143"/>
        <end position="171"/>
    </location>
</feature>
<dbReference type="Pfam" id="PF15044">
    <property type="entry name" value="CLU_N"/>
    <property type="match status" value="1"/>
</dbReference>
<dbReference type="SUPFAM" id="SSF48452">
    <property type="entry name" value="TPR-like"/>
    <property type="match status" value="1"/>
</dbReference>
<feature type="domain" description="Clu" evidence="3">
    <location>
        <begin position="324"/>
        <end position="582"/>
    </location>
</feature>
<protein>
    <submittedName>
        <fullName evidence="4">ARAD1D23694p</fullName>
    </submittedName>
</protein>
<reference evidence="4" key="1">
    <citation type="submission" date="2014-02" db="EMBL/GenBank/DDBJ databases">
        <authorList>
            <person name="Genoscope - CEA"/>
        </authorList>
    </citation>
    <scope>NUCLEOTIDE SEQUENCE</scope>
    <source>
        <strain evidence="4">LS3</strain>
    </source>
</reference>
<dbReference type="PhylomeDB" id="A0A060TGH7"/>
<dbReference type="InterPro" id="IPR023231">
    <property type="entry name" value="GSKIP_dom_sf"/>
</dbReference>
<feature type="region of interest" description="Disordered" evidence="2">
    <location>
        <begin position="1152"/>
        <end position="1172"/>
    </location>
</feature>
<keyword evidence="1" id="KW-0963">Cytoplasm</keyword>
<feature type="compositionally biased region" description="Basic and acidic residues" evidence="2">
    <location>
        <begin position="143"/>
        <end position="163"/>
    </location>
</feature>
<dbReference type="PANTHER" id="PTHR12601">
    <property type="entry name" value="EUKARYOTIC TRANSLATION INITIATION FACTOR 3 SUBUNIT EIF-3"/>
    <property type="match status" value="1"/>
</dbReference>
<reference evidence="4" key="2">
    <citation type="submission" date="2014-06" db="EMBL/GenBank/DDBJ databases">
        <title>The complete genome of Blastobotrys (Arxula) adeninivorans LS3 - a yeast of biotechnological interest.</title>
        <authorList>
            <person name="Kunze G."/>
            <person name="Gaillardin C."/>
            <person name="Czernicka M."/>
            <person name="Durrens P."/>
            <person name="Martin T."/>
            <person name="Boer E."/>
            <person name="Gabaldon T."/>
            <person name="Cruz J."/>
            <person name="Talla E."/>
            <person name="Marck C."/>
            <person name="Goffeau A."/>
            <person name="Barbe V."/>
            <person name="Baret P."/>
            <person name="Baronian K."/>
            <person name="Beier S."/>
            <person name="Bleykasten C."/>
            <person name="Bode R."/>
            <person name="Casaregola S."/>
            <person name="Despons L."/>
            <person name="Fairhead C."/>
            <person name="Giersberg M."/>
            <person name="Gierski P."/>
            <person name="Hahnel U."/>
            <person name="Hartmann A."/>
            <person name="Jankowska D."/>
            <person name="Jubin C."/>
            <person name="Jung P."/>
            <person name="Lafontaine I."/>
            <person name="Leh-Louis V."/>
            <person name="Lemaire M."/>
            <person name="Marcet-Houben M."/>
            <person name="Mascher M."/>
            <person name="Morel G."/>
            <person name="Richard G.-F."/>
            <person name="Riechen J."/>
            <person name="Sacerdot C."/>
            <person name="Sarkar A."/>
            <person name="Savel G."/>
            <person name="Schacherer J."/>
            <person name="Sherman D."/>
            <person name="Straub M.-L."/>
            <person name="Stein N."/>
            <person name="Thierry A."/>
            <person name="Trautwein-Schult A."/>
            <person name="Westhof E."/>
            <person name="Worch S."/>
            <person name="Dujon B."/>
            <person name="Souciet J.-L."/>
            <person name="Wincker P."/>
            <person name="Scholz U."/>
            <person name="Neuveglise N."/>
        </authorList>
    </citation>
    <scope>NUCLEOTIDE SEQUENCE</scope>
    <source>
        <strain evidence="4">LS3</strain>
    </source>
</reference>